<evidence type="ECO:0000259" key="2">
    <source>
        <dbReference type="Pfam" id="PF01636"/>
    </source>
</evidence>
<keyword evidence="3" id="KW-0418">Kinase</keyword>
<gene>
    <name evidence="3" type="ORF">SAMN05720606_11431</name>
</gene>
<dbReference type="Proteomes" id="UP000198538">
    <property type="component" value="Unassembled WGS sequence"/>
</dbReference>
<dbReference type="Gene3D" id="3.30.200.20">
    <property type="entry name" value="Phosphorylase Kinase, domain 1"/>
    <property type="match status" value="1"/>
</dbReference>
<proteinExistence type="inferred from homology"/>
<organism evidence="3 4">
    <name type="scientific">Paenibacillus polysaccharolyticus</name>
    <dbReference type="NCBI Taxonomy" id="582692"/>
    <lineage>
        <taxon>Bacteria</taxon>
        <taxon>Bacillati</taxon>
        <taxon>Bacillota</taxon>
        <taxon>Bacilli</taxon>
        <taxon>Bacillales</taxon>
        <taxon>Paenibacillaceae</taxon>
        <taxon>Paenibacillus</taxon>
    </lineage>
</organism>
<keyword evidence="3" id="KW-0808">Transferase</keyword>
<dbReference type="InterPro" id="IPR011009">
    <property type="entry name" value="Kinase-like_dom_sf"/>
</dbReference>
<evidence type="ECO:0000313" key="4">
    <source>
        <dbReference type="Proteomes" id="UP000198538"/>
    </source>
</evidence>
<dbReference type="PANTHER" id="PTHR21064:SF6">
    <property type="entry name" value="AMINOGLYCOSIDE PHOSPHOTRANSFERASE DOMAIN-CONTAINING PROTEIN"/>
    <property type="match status" value="1"/>
</dbReference>
<dbReference type="GO" id="GO:0009088">
    <property type="term" value="P:threonine biosynthetic process"/>
    <property type="evidence" value="ECO:0007669"/>
    <property type="project" value="TreeGrafter"/>
</dbReference>
<reference evidence="4" key="1">
    <citation type="submission" date="2016-10" db="EMBL/GenBank/DDBJ databases">
        <authorList>
            <person name="Varghese N."/>
            <person name="Submissions S."/>
        </authorList>
    </citation>
    <scope>NUCLEOTIDE SEQUENCE [LARGE SCALE GENOMIC DNA]</scope>
    <source>
        <strain evidence="4">BL9</strain>
    </source>
</reference>
<dbReference type="GO" id="GO:0004413">
    <property type="term" value="F:homoserine kinase activity"/>
    <property type="evidence" value="ECO:0007669"/>
    <property type="project" value="TreeGrafter"/>
</dbReference>
<dbReference type="RefSeq" id="WP_090923146.1">
    <property type="nucleotide sequence ID" value="NZ_FMVM01000014.1"/>
</dbReference>
<evidence type="ECO:0000256" key="1">
    <source>
        <dbReference type="ARBA" id="ARBA00038240"/>
    </source>
</evidence>
<name>A0A1G5KA89_9BACL</name>
<dbReference type="Gene3D" id="3.90.1200.10">
    <property type="match status" value="1"/>
</dbReference>
<evidence type="ECO:0000313" key="3">
    <source>
        <dbReference type="EMBL" id="SCY97515.1"/>
    </source>
</evidence>
<sequence length="346" mass="39590">MFNHATALRSVLSPAYLEWALQAHYDIGTWQECRFWLRGLNDTYRLCTSTGTYILRIYRTEVAEADVRYELSVLTALKEGLSSSAHTEVGDFIPTKDQTGYTMLDAAEGKRAAVIFHYIEGTENNLEDEGSCYAFGRSAAELHQAMDGIKLEQERELASASVTELESVHARFKLDTKFLIDEPLERIIRYIGESHKETAFLQTFTTVLKEKISTISSSGLDYGLCHGDMHGNNNVFEQQEHFIHYDFEWAAMGWRAYDLAQVKIRKRQSGDAEKKQQLWDALMKGYRSVRSFTDADEQAVDLLIIARRFWVMGLDVAFIDSDMGALDYGEDWLNDFIEEFRDTGIV</sequence>
<dbReference type="AlphaFoldDB" id="A0A1G5KA89"/>
<dbReference type="InterPro" id="IPR050249">
    <property type="entry name" value="Pseudomonas-type_ThrB"/>
</dbReference>
<dbReference type="EMBL" id="FMVM01000014">
    <property type="protein sequence ID" value="SCY97515.1"/>
    <property type="molecule type" value="Genomic_DNA"/>
</dbReference>
<accession>A0A1G5KA89</accession>
<dbReference type="PANTHER" id="PTHR21064">
    <property type="entry name" value="AMINOGLYCOSIDE PHOSPHOTRANSFERASE DOMAIN-CONTAINING PROTEIN-RELATED"/>
    <property type="match status" value="1"/>
</dbReference>
<dbReference type="InterPro" id="IPR002575">
    <property type="entry name" value="Aminoglycoside_PTrfase"/>
</dbReference>
<comment type="similarity">
    <text evidence="1">Belongs to the pseudomonas-type ThrB family.</text>
</comment>
<dbReference type="STRING" id="582692.SAMN05720606_11431"/>
<keyword evidence="4" id="KW-1185">Reference proteome</keyword>
<protein>
    <submittedName>
        <fullName evidence="3">Ser/Thr protein kinase RdoA involved in Cpx stress response, MazF antagonist</fullName>
    </submittedName>
</protein>
<feature type="domain" description="Aminoglycoside phosphotransferase" evidence="2">
    <location>
        <begin position="41"/>
        <end position="264"/>
    </location>
</feature>
<dbReference type="SUPFAM" id="SSF56112">
    <property type="entry name" value="Protein kinase-like (PK-like)"/>
    <property type="match status" value="1"/>
</dbReference>
<dbReference type="Pfam" id="PF01636">
    <property type="entry name" value="APH"/>
    <property type="match status" value="1"/>
</dbReference>